<reference evidence="1 2" key="1">
    <citation type="submission" date="2024-01" db="EMBL/GenBank/DDBJ databases">
        <title>The genomes of 5 underutilized Papilionoideae crops provide insights into root nodulation and disease resistanc.</title>
        <authorList>
            <person name="Yuan L."/>
        </authorList>
    </citation>
    <scope>NUCLEOTIDE SEQUENCE [LARGE SCALE GENOMIC DNA]</scope>
    <source>
        <strain evidence="1">ZHUSHIDOU_FW_LH</strain>
        <tissue evidence="1">Leaf</tissue>
    </source>
</reference>
<proteinExistence type="predicted"/>
<gene>
    <name evidence="1" type="ORF">RIF29_09065</name>
</gene>
<comment type="caution">
    <text evidence="1">The sequence shown here is derived from an EMBL/GenBank/DDBJ whole genome shotgun (WGS) entry which is preliminary data.</text>
</comment>
<evidence type="ECO:0000313" key="2">
    <source>
        <dbReference type="Proteomes" id="UP001372338"/>
    </source>
</evidence>
<dbReference type="EMBL" id="JAYWIO010000002">
    <property type="protein sequence ID" value="KAK7281254.1"/>
    <property type="molecule type" value="Genomic_DNA"/>
</dbReference>
<organism evidence="1 2">
    <name type="scientific">Crotalaria pallida</name>
    <name type="common">Smooth rattlebox</name>
    <name type="synonym">Crotalaria striata</name>
    <dbReference type="NCBI Taxonomy" id="3830"/>
    <lineage>
        <taxon>Eukaryota</taxon>
        <taxon>Viridiplantae</taxon>
        <taxon>Streptophyta</taxon>
        <taxon>Embryophyta</taxon>
        <taxon>Tracheophyta</taxon>
        <taxon>Spermatophyta</taxon>
        <taxon>Magnoliopsida</taxon>
        <taxon>eudicotyledons</taxon>
        <taxon>Gunneridae</taxon>
        <taxon>Pentapetalae</taxon>
        <taxon>rosids</taxon>
        <taxon>fabids</taxon>
        <taxon>Fabales</taxon>
        <taxon>Fabaceae</taxon>
        <taxon>Papilionoideae</taxon>
        <taxon>50 kb inversion clade</taxon>
        <taxon>genistoids sensu lato</taxon>
        <taxon>core genistoids</taxon>
        <taxon>Crotalarieae</taxon>
        <taxon>Crotalaria</taxon>
    </lineage>
</organism>
<sequence>MSGWWIEDLDVSYTLGVCDSPTLLRKWHTSLHEPHEGMASENASTNDWEQQNKTKLVKLGGHVEDPPWIMHPRRSGRARQENILLRDYVQGKKEH</sequence>
<protein>
    <submittedName>
        <fullName evidence="1">Uncharacterized protein</fullName>
    </submittedName>
</protein>
<dbReference type="Proteomes" id="UP001372338">
    <property type="component" value="Unassembled WGS sequence"/>
</dbReference>
<evidence type="ECO:0000313" key="1">
    <source>
        <dbReference type="EMBL" id="KAK7281254.1"/>
    </source>
</evidence>
<keyword evidence="2" id="KW-1185">Reference proteome</keyword>
<name>A0AAN9FUI6_CROPI</name>
<dbReference type="AlphaFoldDB" id="A0AAN9FUI6"/>
<accession>A0AAN9FUI6</accession>